<organism evidence="1 2">
    <name type="scientific">Streptomyces yanii</name>
    <dbReference type="NCBI Taxonomy" id="78510"/>
    <lineage>
        <taxon>Bacteria</taxon>
        <taxon>Bacillati</taxon>
        <taxon>Actinomycetota</taxon>
        <taxon>Actinomycetes</taxon>
        <taxon>Kitasatosporales</taxon>
        <taxon>Streptomycetaceae</taxon>
        <taxon>Streptomyces</taxon>
    </lineage>
</organism>
<dbReference type="Proteomes" id="UP001589710">
    <property type="component" value="Unassembled WGS sequence"/>
</dbReference>
<dbReference type="Pfam" id="PF04199">
    <property type="entry name" value="Cyclase"/>
    <property type="match status" value="1"/>
</dbReference>
<dbReference type="Gene3D" id="3.50.30.50">
    <property type="entry name" value="Putative cyclase"/>
    <property type="match status" value="1"/>
</dbReference>
<comment type="caution">
    <text evidence="1">The sequence shown here is derived from an EMBL/GenBank/DDBJ whole genome shotgun (WGS) entry which is preliminary data.</text>
</comment>
<dbReference type="RefSeq" id="WP_345513507.1">
    <property type="nucleotide sequence ID" value="NZ_BAAAXD010000023.1"/>
</dbReference>
<dbReference type="InterPro" id="IPR007325">
    <property type="entry name" value="KFase/CYL"/>
</dbReference>
<dbReference type="PANTHER" id="PTHR34861">
    <property type="match status" value="1"/>
</dbReference>
<evidence type="ECO:0000313" key="2">
    <source>
        <dbReference type="Proteomes" id="UP001589710"/>
    </source>
</evidence>
<dbReference type="PANTHER" id="PTHR34861:SF10">
    <property type="entry name" value="CYCLASE"/>
    <property type="match status" value="1"/>
</dbReference>
<evidence type="ECO:0000313" key="1">
    <source>
        <dbReference type="EMBL" id="MFB9577227.1"/>
    </source>
</evidence>
<dbReference type="EMBL" id="JBHMCG010000143">
    <property type="protein sequence ID" value="MFB9577227.1"/>
    <property type="molecule type" value="Genomic_DNA"/>
</dbReference>
<reference evidence="1 2" key="1">
    <citation type="submission" date="2024-09" db="EMBL/GenBank/DDBJ databases">
        <authorList>
            <person name="Sun Q."/>
            <person name="Mori K."/>
        </authorList>
    </citation>
    <scope>NUCLEOTIDE SEQUENCE [LARGE SCALE GENOMIC DNA]</scope>
    <source>
        <strain evidence="1 2">JCM 3331</strain>
    </source>
</reference>
<accession>A0ABV5RHA2</accession>
<name>A0ABV5RHA2_9ACTN</name>
<proteinExistence type="predicted"/>
<protein>
    <submittedName>
        <fullName evidence="1">Cyclase family protein</fullName>
    </submittedName>
</protein>
<gene>
    <name evidence="1" type="ORF">ACFFTL_34405</name>
</gene>
<sequence length="314" mass="33213">MAAQPRPTAPSPVSAAEFAGLYARVRRPDGRGAGRGALDDITPRQVRAAVAEVGSGLTVTMAAPVETRQGPDNPDPCKHVMTGAVAGHIHAEGLQFARDRIATNVHGDADSHLDALCHVVFDGTLYGGAPASTLTPEGATELSVELAHDGIVGRGVLLDIPRLRGVPWLEPGDSVTGDELAAAESAHHLRVTQGDLLFVRVGHRRRRDELGPWDTEEARAGLHPTAMEFLADRKVALLGSDGNNDSAPSTTEGVDFPVHVLGVHAMGLHLLDYLQFEDLVPVCEAEDRWSFLCVIAPLRLPAATGSPINPIAIL</sequence>
<dbReference type="SUPFAM" id="SSF102198">
    <property type="entry name" value="Putative cyclase"/>
    <property type="match status" value="1"/>
</dbReference>
<keyword evidence="2" id="KW-1185">Reference proteome</keyword>
<dbReference type="InterPro" id="IPR037175">
    <property type="entry name" value="KFase_sf"/>
</dbReference>